<accession>A0A9P3GPA0</accession>
<gene>
    <name evidence="1" type="ORF">PsYK624_148210</name>
</gene>
<comment type="caution">
    <text evidence="1">The sequence shown here is derived from an EMBL/GenBank/DDBJ whole genome shotgun (WGS) entry which is preliminary data.</text>
</comment>
<keyword evidence="2" id="KW-1185">Reference proteome</keyword>
<sequence length="145" mass="16834">MGVLYYQFLSYLFPALSIPSLRVERDIVLNQRRKVHDWDEHAANTLAGHGRALDLSPILFILWPKVIFQQAQIARMLPSKYTHMSTSPHLPDAFHYATTTTISKNAEYVQGQHDILRLRQILPERAESRTRRRLEPSGDIESRIQ</sequence>
<reference evidence="1 2" key="1">
    <citation type="submission" date="2021-08" db="EMBL/GenBank/DDBJ databases">
        <title>Draft Genome Sequence of Phanerochaete sordida strain YK-624.</title>
        <authorList>
            <person name="Mori T."/>
            <person name="Dohra H."/>
            <person name="Suzuki T."/>
            <person name="Kawagishi H."/>
            <person name="Hirai H."/>
        </authorList>
    </citation>
    <scope>NUCLEOTIDE SEQUENCE [LARGE SCALE GENOMIC DNA]</scope>
    <source>
        <strain evidence="1 2">YK-624</strain>
    </source>
</reference>
<evidence type="ECO:0000313" key="1">
    <source>
        <dbReference type="EMBL" id="GJE98588.1"/>
    </source>
</evidence>
<dbReference type="AlphaFoldDB" id="A0A9P3GPA0"/>
<dbReference type="Proteomes" id="UP000703269">
    <property type="component" value="Unassembled WGS sequence"/>
</dbReference>
<dbReference type="EMBL" id="BPQB01000090">
    <property type="protein sequence ID" value="GJE98588.1"/>
    <property type="molecule type" value="Genomic_DNA"/>
</dbReference>
<name>A0A9P3GPA0_9APHY</name>
<evidence type="ECO:0000313" key="2">
    <source>
        <dbReference type="Proteomes" id="UP000703269"/>
    </source>
</evidence>
<organism evidence="1 2">
    <name type="scientific">Phanerochaete sordida</name>
    <dbReference type="NCBI Taxonomy" id="48140"/>
    <lineage>
        <taxon>Eukaryota</taxon>
        <taxon>Fungi</taxon>
        <taxon>Dikarya</taxon>
        <taxon>Basidiomycota</taxon>
        <taxon>Agaricomycotina</taxon>
        <taxon>Agaricomycetes</taxon>
        <taxon>Polyporales</taxon>
        <taxon>Phanerochaetaceae</taxon>
        <taxon>Phanerochaete</taxon>
    </lineage>
</organism>
<protein>
    <submittedName>
        <fullName evidence="1">Uncharacterized protein</fullName>
    </submittedName>
</protein>
<proteinExistence type="predicted"/>